<evidence type="ECO:0000313" key="9">
    <source>
        <dbReference type="Proteomes" id="UP000298050"/>
    </source>
</evidence>
<proteinExistence type="inferred from homology"/>
<organism evidence="8 9">
    <name type="scientific">Mangrovimicrobium sediminis</name>
    <dbReference type="NCBI Taxonomy" id="2562682"/>
    <lineage>
        <taxon>Bacteria</taxon>
        <taxon>Pseudomonadati</taxon>
        <taxon>Pseudomonadota</taxon>
        <taxon>Gammaproteobacteria</taxon>
        <taxon>Cellvibrionales</taxon>
        <taxon>Halieaceae</taxon>
        <taxon>Mangrovimicrobium</taxon>
    </lineage>
</organism>
<protein>
    <submittedName>
        <fullName evidence="8">Acyl-CoA dehydrogenase</fullName>
    </submittedName>
</protein>
<keyword evidence="4" id="KW-0274">FAD</keyword>
<keyword evidence="3" id="KW-0285">Flavoprotein</keyword>
<dbReference type="Gene3D" id="1.10.540.10">
    <property type="entry name" value="Acyl-CoA dehydrogenase/oxidase, N-terminal domain"/>
    <property type="match status" value="1"/>
</dbReference>
<gene>
    <name evidence="8" type="ORF">E4634_18675</name>
</gene>
<dbReference type="InterPro" id="IPR013786">
    <property type="entry name" value="AcylCoA_DH/ox_N"/>
</dbReference>
<dbReference type="Pfam" id="PF00441">
    <property type="entry name" value="Acyl-CoA_dh_1"/>
    <property type="match status" value="1"/>
</dbReference>
<dbReference type="SUPFAM" id="SSF47203">
    <property type="entry name" value="Acyl-CoA dehydrogenase C-terminal domain-like"/>
    <property type="match status" value="1"/>
</dbReference>
<dbReference type="PANTHER" id="PTHR43884:SF20">
    <property type="entry name" value="ACYL-COA DEHYDROGENASE FADE28"/>
    <property type="match status" value="1"/>
</dbReference>
<dbReference type="AlphaFoldDB" id="A0A4Z0LVJ8"/>
<dbReference type="SUPFAM" id="SSF56645">
    <property type="entry name" value="Acyl-CoA dehydrogenase NM domain-like"/>
    <property type="match status" value="1"/>
</dbReference>
<evidence type="ECO:0000256" key="3">
    <source>
        <dbReference type="ARBA" id="ARBA00022630"/>
    </source>
</evidence>
<dbReference type="PANTHER" id="PTHR43884">
    <property type="entry name" value="ACYL-COA DEHYDROGENASE"/>
    <property type="match status" value="1"/>
</dbReference>
<dbReference type="InterPro" id="IPR036250">
    <property type="entry name" value="AcylCo_DH-like_C"/>
</dbReference>
<dbReference type="Proteomes" id="UP000298050">
    <property type="component" value="Unassembled WGS sequence"/>
</dbReference>
<dbReference type="OrthoDB" id="7053515at2"/>
<evidence type="ECO:0000256" key="2">
    <source>
        <dbReference type="ARBA" id="ARBA00009347"/>
    </source>
</evidence>
<feature type="domain" description="Acyl-CoA dehydrogenase/oxidase C-terminal" evidence="6">
    <location>
        <begin position="188"/>
        <end position="310"/>
    </location>
</feature>
<evidence type="ECO:0000256" key="5">
    <source>
        <dbReference type="ARBA" id="ARBA00023002"/>
    </source>
</evidence>
<keyword evidence="9" id="KW-1185">Reference proteome</keyword>
<dbReference type="InterPro" id="IPR037069">
    <property type="entry name" value="AcylCoA_DH/ox_N_sf"/>
</dbReference>
<dbReference type="GO" id="GO:0003995">
    <property type="term" value="F:acyl-CoA dehydrogenase activity"/>
    <property type="evidence" value="ECO:0007669"/>
    <property type="project" value="TreeGrafter"/>
</dbReference>
<feature type="domain" description="Acyl-CoA dehydrogenase/oxidase N-terminal" evidence="7">
    <location>
        <begin position="7"/>
        <end position="91"/>
    </location>
</feature>
<dbReference type="Pfam" id="PF02771">
    <property type="entry name" value="Acyl-CoA_dh_N"/>
    <property type="match status" value="1"/>
</dbReference>
<evidence type="ECO:0000313" key="8">
    <source>
        <dbReference type="EMBL" id="TGD71299.1"/>
    </source>
</evidence>
<name>A0A4Z0LVJ8_9GAMM</name>
<keyword evidence="5" id="KW-0560">Oxidoreductase</keyword>
<evidence type="ECO:0000256" key="4">
    <source>
        <dbReference type="ARBA" id="ARBA00022827"/>
    </source>
</evidence>
<dbReference type="InterPro" id="IPR009100">
    <property type="entry name" value="AcylCoA_DH/oxidase_NM_dom_sf"/>
</dbReference>
<evidence type="ECO:0000259" key="7">
    <source>
        <dbReference type="Pfam" id="PF02771"/>
    </source>
</evidence>
<evidence type="ECO:0000256" key="1">
    <source>
        <dbReference type="ARBA" id="ARBA00001974"/>
    </source>
</evidence>
<evidence type="ECO:0000259" key="6">
    <source>
        <dbReference type="Pfam" id="PF00441"/>
    </source>
</evidence>
<reference evidence="8 9" key="1">
    <citation type="submission" date="2019-04" db="EMBL/GenBank/DDBJ databases">
        <title>Taxonomy of novel Haliea sp. from mangrove soil of West Coast of India.</title>
        <authorList>
            <person name="Verma A."/>
            <person name="Kumar P."/>
            <person name="Krishnamurthi S."/>
        </authorList>
    </citation>
    <scope>NUCLEOTIDE SEQUENCE [LARGE SCALE GENOMIC DNA]</scope>
    <source>
        <strain evidence="8 9">SAOS-164</strain>
    </source>
</reference>
<dbReference type="RefSeq" id="WP_135446192.1">
    <property type="nucleotide sequence ID" value="NZ_SRLE01000014.1"/>
</dbReference>
<comment type="caution">
    <text evidence="8">The sequence shown here is derived from an EMBL/GenBank/DDBJ whole genome shotgun (WGS) entry which is preliminary data.</text>
</comment>
<dbReference type="EMBL" id="SRLE01000014">
    <property type="protein sequence ID" value="TGD71299.1"/>
    <property type="molecule type" value="Genomic_DNA"/>
</dbReference>
<comment type="similarity">
    <text evidence="2">Belongs to the acyl-CoA dehydrogenase family.</text>
</comment>
<accession>A0A4Z0LVJ8</accession>
<dbReference type="Gene3D" id="1.20.140.10">
    <property type="entry name" value="Butyryl-CoA Dehydrogenase, subunit A, domain 3"/>
    <property type="match status" value="1"/>
</dbReference>
<sequence length="328" mass="34423">MYLALDADEREIADAAADFLANEFPLQRLHASARDPERLAAFAELGWLGLAAPEAAGGSALGVVEEMLFFAALGYQCGPLAVFTQVLAAAAAQENIELCAGLCAGQVGSALLVTPPNGDAPVRLVGDAAAPYAVAVDAAGATLYALQGEYLHEQPCLDQSVGMYTGPAQCLQLVQHSAGEGAWRRAQVAVSAMSMGIAERALAMIVEYARERETFGRKIGAYQAVRHPCADMAVRNEAARSQLYYAATALHEGHADAAMQVDAAQLLAARAARMNTDANIQLHGGIGVTDEHDAHLLLKRANLLERLLGAGRSLRASLLAPEAGEEAH</sequence>
<comment type="cofactor">
    <cofactor evidence="1">
        <name>FAD</name>
        <dbReference type="ChEBI" id="CHEBI:57692"/>
    </cofactor>
</comment>
<dbReference type="InterPro" id="IPR009075">
    <property type="entry name" value="AcylCo_DH/oxidase_C"/>
</dbReference>
<dbReference type="GO" id="GO:0050660">
    <property type="term" value="F:flavin adenine dinucleotide binding"/>
    <property type="evidence" value="ECO:0007669"/>
    <property type="project" value="InterPro"/>
</dbReference>